<dbReference type="SUPFAM" id="SSF52922">
    <property type="entry name" value="TK C-terminal domain-like"/>
    <property type="match status" value="1"/>
</dbReference>
<dbReference type="Gene3D" id="3.40.50.970">
    <property type="match status" value="2"/>
</dbReference>
<dbReference type="Pfam" id="PF02779">
    <property type="entry name" value="Transket_pyr"/>
    <property type="match status" value="1"/>
</dbReference>
<dbReference type="InterPro" id="IPR033248">
    <property type="entry name" value="Transketolase_C"/>
</dbReference>
<dbReference type="GO" id="GO:0007584">
    <property type="term" value="P:response to nutrient"/>
    <property type="evidence" value="ECO:0007669"/>
    <property type="project" value="TreeGrafter"/>
</dbReference>
<feature type="domain" description="Transketolase-like pyrimidine-binding" evidence="5">
    <location>
        <begin position="455"/>
        <end position="628"/>
    </location>
</feature>
<dbReference type="AlphaFoldDB" id="A0A2H0TF02"/>
<dbReference type="Pfam" id="PF02780">
    <property type="entry name" value="Transketolase_C"/>
    <property type="match status" value="1"/>
</dbReference>
<dbReference type="GO" id="GO:0003863">
    <property type="term" value="F:branched-chain 2-oxo acid dehydrogenase activity"/>
    <property type="evidence" value="ECO:0007669"/>
    <property type="project" value="UniProtKB-EC"/>
</dbReference>
<comment type="cofactor">
    <cofactor evidence="1">
        <name>thiamine diphosphate</name>
        <dbReference type="ChEBI" id="CHEBI:58937"/>
    </cofactor>
</comment>
<keyword evidence="3" id="KW-0560">Oxidoreductase</keyword>
<dbReference type="PANTHER" id="PTHR42980">
    <property type="entry name" value="2-OXOISOVALERATE DEHYDROGENASE SUBUNIT BETA-RELATED"/>
    <property type="match status" value="1"/>
</dbReference>
<dbReference type="PANTHER" id="PTHR42980:SF1">
    <property type="entry name" value="2-OXOISOVALERATE DEHYDROGENASE SUBUNIT BETA, MITOCHONDRIAL"/>
    <property type="match status" value="1"/>
</dbReference>
<sequence length="805" mass="90190">MLLLEWFFDNRRCTNEEVSEMGSKYSLSKTISKKDLIDLWTLACRSRALSGTLKKNRDHVYGACLLGILQENVSLIPMFVLHKMGIFLGSIKNGDHRTLWEMFVMADFVNTESKNKEVCDLNHVDGVFRNHFGRMPHISKKTGEPDSNGGRDGNTHSRGCPTCRIIGLLVSDMGRLVGLAAGYGEAIASREWAGIDPKKRPVSISFHGEGAEQQGVIHETRNRIAANNYTYASLDEIVGRYGDHWMDDITKELLVVRPSPHIQVINANEFSLFTDAIEEHGNAALHLRASGYGNMKGYSIHDWDIPGMINVFEHAIRDAQQAIPSIVVVRSYRGTAHNEDQIAYEDGAFDAEEFGRAKSIAGLSDLARFHEAWEKDPVLVMLRDYIETAASVSADELDEIYGHEKEDMHARAARILEEPHVTLEHDKEDRSWYPAIDWGSLPAYPLSAEMPTENMGYNQAFAWITGELMKEDDRVVYFGEDVYSNGVLGLTKGIGKKFGPKRIWNMPISEEDGVLNAAGLGLYGLKPILEFQFGWFGHDADPAIECMATQWYQKKLKMDFVMVYPCGIVRSGGSAQYHEEWPEKNLWETKGTIIVAPANAREVVGIMRAAYACESPVAVLLQISAANLQEFSSDIPSEPYAIPIGKAQIVREGTDVTVIAYGAACVSAANNEAEFLAKKNISVHVVNPLTLRPLDLETLRREVIKTGRLIVMHEASEETGIGSEILTQVLEDDRTFYSLLARPRLVCAGMEGDLFIPTESNLIWARLPYHKEEVEAKDAKNRTVKRIIHRSKILHERIVELMEFS</sequence>
<accession>A0A2H0TF02</accession>
<evidence type="ECO:0000256" key="1">
    <source>
        <dbReference type="ARBA" id="ARBA00001964"/>
    </source>
</evidence>
<evidence type="ECO:0000313" key="7">
    <source>
        <dbReference type="Proteomes" id="UP000231503"/>
    </source>
</evidence>
<reference evidence="7" key="1">
    <citation type="submission" date="2017-09" db="EMBL/GenBank/DDBJ databases">
        <title>Depth-based differentiation of microbial function through sediment-hosted aquifers and enrichment of novel symbionts in the deep terrestrial subsurface.</title>
        <authorList>
            <person name="Probst A.J."/>
            <person name="Ladd B."/>
            <person name="Jarett J.K."/>
            <person name="Geller-Mcgrath D.E."/>
            <person name="Sieber C.M.K."/>
            <person name="Emerson J.B."/>
            <person name="Anantharaman K."/>
            <person name="Thomas B.C."/>
            <person name="Malmstrom R."/>
            <person name="Stieglmeier M."/>
            <person name="Klingl A."/>
            <person name="Woyke T."/>
            <person name="Ryan C.M."/>
            <person name="Banfield J.F."/>
        </authorList>
    </citation>
    <scope>NUCLEOTIDE SEQUENCE [LARGE SCALE GENOMIC DNA]</scope>
</reference>
<dbReference type="SUPFAM" id="SSF52518">
    <property type="entry name" value="Thiamin diphosphate-binding fold (THDP-binding)"/>
    <property type="match status" value="2"/>
</dbReference>
<dbReference type="EC" id="1.2.4.4" evidence="2"/>
<organism evidence="6 7">
    <name type="scientific">Candidatus Niyogibacteria bacterium CG10_big_fil_rev_8_21_14_0_10_46_36</name>
    <dbReference type="NCBI Taxonomy" id="1974726"/>
    <lineage>
        <taxon>Bacteria</taxon>
        <taxon>Candidatus Niyogiibacteriota</taxon>
    </lineage>
</organism>
<dbReference type="InterPro" id="IPR005475">
    <property type="entry name" value="Transketolase-like_Pyr-bd"/>
</dbReference>
<name>A0A2H0TF02_9BACT</name>
<protein>
    <recommendedName>
        <fullName evidence="2">3-methyl-2-oxobutanoate dehydrogenase (2-methylpropanoyl-transferring)</fullName>
        <ecNumber evidence="2">1.2.4.4</ecNumber>
    </recommendedName>
</protein>
<comment type="caution">
    <text evidence="6">The sequence shown here is derived from an EMBL/GenBank/DDBJ whole genome shotgun (WGS) entry which is preliminary data.</text>
</comment>
<evidence type="ECO:0000256" key="3">
    <source>
        <dbReference type="ARBA" id="ARBA00023002"/>
    </source>
</evidence>
<dbReference type="Proteomes" id="UP000231503">
    <property type="component" value="Unassembled WGS sequence"/>
</dbReference>
<dbReference type="InterPro" id="IPR029061">
    <property type="entry name" value="THDP-binding"/>
</dbReference>
<gene>
    <name evidence="6" type="ORF">COU47_02125</name>
</gene>
<proteinExistence type="predicted"/>
<evidence type="ECO:0000259" key="5">
    <source>
        <dbReference type="SMART" id="SM00861"/>
    </source>
</evidence>
<evidence type="ECO:0000313" key="6">
    <source>
        <dbReference type="EMBL" id="PIR69534.1"/>
    </source>
</evidence>
<dbReference type="SMART" id="SM00861">
    <property type="entry name" value="Transket_pyr"/>
    <property type="match status" value="1"/>
</dbReference>
<dbReference type="EMBL" id="PFCO01000005">
    <property type="protein sequence ID" value="PIR69534.1"/>
    <property type="molecule type" value="Genomic_DNA"/>
</dbReference>
<evidence type="ECO:0000256" key="2">
    <source>
        <dbReference type="ARBA" id="ARBA00012277"/>
    </source>
</evidence>
<dbReference type="Gene3D" id="3.40.50.920">
    <property type="match status" value="1"/>
</dbReference>
<dbReference type="InterPro" id="IPR009014">
    <property type="entry name" value="Transketo_C/PFOR_II"/>
</dbReference>
<dbReference type="GO" id="GO:0009083">
    <property type="term" value="P:branched-chain amino acid catabolic process"/>
    <property type="evidence" value="ECO:0007669"/>
    <property type="project" value="TreeGrafter"/>
</dbReference>
<evidence type="ECO:0000256" key="4">
    <source>
        <dbReference type="SAM" id="MobiDB-lite"/>
    </source>
</evidence>
<feature type="region of interest" description="Disordered" evidence="4">
    <location>
        <begin position="137"/>
        <end position="156"/>
    </location>
</feature>